<sequence length="251" mass="25527">MRPWLVLLGAALLAACAGPGPTPPPTPAPTAPLAGPASSTAAGARDPAVLDIVGSAWLIRTASDVAPPASPFLDLWIKAAGLDPEDASLIYATTGDQGGLSLFCRAGPPPDAASLKAATAGLSATDPAAVAVRYALAHPAYLYDASMALLTTRPDRAARDACAKAGIVYRELTLGLIRCESGICPAVLLLKEDRLAESPTARRLLEALVAPHGLLADQASLAEAGMLPLKPADRARIQGAVAALLARDRPA</sequence>
<feature type="chain" id="PRO_5012916838" evidence="2">
    <location>
        <begin position="18"/>
        <end position="251"/>
    </location>
</feature>
<name>A0A212PX28_9PROT</name>
<evidence type="ECO:0000313" key="3">
    <source>
        <dbReference type="EMBL" id="SNB51514.1"/>
    </source>
</evidence>
<keyword evidence="4" id="KW-1185">Reference proteome</keyword>
<dbReference type="PROSITE" id="PS51257">
    <property type="entry name" value="PROKAR_LIPOPROTEIN"/>
    <property type="match status" value="1"/>
</dbReference>
<dbReference type="EMBL" id="FYEH01000001">
    <property type="protein sequence ID" value="SNB51514.1"/>
    <property type="molecule type" value="Genomic_DNA"/>
</dbReference>
<dbReference type="Proteomes" id="UP000197065">
    <property type="component" value="Unassembled WGS sequence"/>
</dbReference>
<organism evidence="3 4">
    <name type="scientific">Arboricoccus pini</name>
    <dbReference type="NCBI Taxonomy" id="1963835"/>
    <lineage>
        <taxon>Bacteria</taxon>
        <taxon>Pseudomonadati</taxon>
        <taxon>Pseudomonadota</taxon>
        <taxon>Alphaproteobacteria</taxon>
        <taxon>Geminicoccales</taxon>
        <taxon>Geminicoccaceae</taxon>
        <taxon>Arboricoccus</taxon>
    </lineage>
</organism>
<evidence type="ECO:0000256" key="2">
    <source>
        <dbReference type="SAM" id="SignalP"/>
    </source>
</evidence>
<feature type="signal peptide" evidence="2">
    <location>
        <begin position="1"/>
        <end position="17"/>
    </location>
</feature>
<feature type="compositionally biased region" description="Pro residues" evidence="1">
    <location>
        <begin position="21"/>
        <end position="30"/>
    </location>
</feature>
<gene>
    <name evidence="3" type="ORF">SAMN07250955_10190</name>
</gene>
<reference evidence="3 4" key="1">
    <citation type="submission" date="2017-06" db="EMBL/GenBank/DDBJ databases">
        <authorList>
            <person name="Kim H.J."/>
            <person name="Triplett B.A."/>
        </authorList>
    </citation>
    <scope>NUCLEOTIDE SEQUENCE [LARGE SCALE GENOMIC DNA]</scope>
    <source>
        <strain evidence="3 4">B29T1</strain>
    </source>
</reference>
<evidence type="ECO:0000256" key="1">
    <source>
        <dbReference type="SAM" id="MobiDB-lite"/>
    </source>
</evidence>
<accession>A0A212PX28</accession>
<proteinExistence type="predicted"/>
<protein>
    <submittedName>
        <fullName evidence="3">Uncharacterized protein</fullName>
    </submittedName>
</protein>
<keyword evidence="2" id="KW-0732">Signal</keyword>
<evidence type="ECO:0000313" key="4">
    <source>
        <dbReference type="Proteomes" id="UP000197065"/>
    </source>
</evidence>
<feature type="region of interest" description="Disordered" evidence="1">
    <location>
        <begin position="21"/>
        <end position="40"/>
    </location>
</feature>
<feature type="compositionally biased region" description="Low complexity" evidence="1">
    <location>
        <begin position="31"/>
        <end position="40"/>
    </location>
</feature>
<dbReference type="AlphaFoldDB" id="A0A212PX28"/>
<dbReference type="RefSeq" id="WP_088559432.1">
    <property type="nucleotide sequence ID" value="NZ_FYEH01000001.1"/>
</dbReference>